<feature type="chain" id="PRO_5046030153" evidence="1">
    <location>
        <begin position="29"/>
        <end position="426"/>
    </location>
</feature>
<feature type="signal peptide" evidence="1">
    <location>
        <begin position="1"/>
        <end position="28"/>
    </location>
</feature>
<dbReference type="InterPro" id="IPR036938">
    <property type="entry name" value="PAP2/HPO_sf"/>
</dbReference>
<comment type="caution">
    <text evidence="2">The sequence shown here is derived from an EMBL/GenBank/DDBJ whole genome shotgun (WGS) entry which is preliminary data.</text>
</comment>
<gene>
    <name evidence="2" type="ORF">IU514_11185</name>
</gene>
<reference evidence="2 3" key="1">
    <citation type="submission" date="2020-11" db="EMBL/GenBank/DDBJ databases">
        <title>Draft Genome Sequence and Secondary Metabolite Biosynthetic Potential of the Lysobacter niastensis Type strain DSM 18481.</title>
        <authorList>
            <person name="Turrini P."/>
            <person name="Artuso I."/>
            <person name="Tescari M."/>
            <person name="Lugli G.A."/>
            <person name="Frangipani E."/>
            <person name="Ventura M."/>
            <person name="Visca P."/>
        </authorList>
    </citation>
    <scope>NUCLEOTIDE SEQUENCE [LARGE SCALE GENOMIC DNA]</scope>
    <source>
        <strain evidence="2 3">DSM 18481</strain>
    </source>
</reference>
<organism evidence="2 3">
    <name type="scientific">Lysobacter niastensis</name>
    <dbReference type="NCBI Taxonomy" id="380629"/>
    <lineage>
        <taxon>Bacteria</taxon>
        <taxon>Pseudomonadati</taxon>
        <taxon>Pseudomonadota</taxon>
        <taxon>Gammaproteobacteria</taxon>
        <taxon>Lysobacterales</taxon>
        <taxon>Lysobacteraceae</taxon>
        <taxon>Lysobacter</taxon>
    </lineage>
</organism>
<accession>A0ABS0B6S7</accession>
<dbReference type="Gene3D" id="1.10.606.20">
    <property type="match status" value="1"/>
</dbReference>
<sequence length="426" mass="44840">MKSPFASRVPHHLLAGAIALALPGTALADAVTDWNALTTQFGVAAGGPPQQFRVAAMAQIAVHDALNSIDPRYRTYAPLGAANPNASPDAAVARATADVLLATVPSQSAAINTAYSNYIAALPACPVSAPTCIADGEAAGAAAAAAIVEMRTLDGSETPHVPYTLAPGRGVYQPTTPTPAPPAPFPQFGGWGDVKPFALGSHSQFGSGRTDFFNLKGKTYTADYNEVKSVGSSAVRGAAPDSEESQIARFWPGGGGNLNAVARTIVNGMGLDLWEHARLFALTNIAINDALVVTFHLKFRYNFWRPQTAIRYADDGNPNTDSDPNWSSYLTTPPYPDYPCGLPSTVGAATEVWRDFFGTDEVPFTFTATALPPSVTRSYTSLSQAAAESASARVYAGIHFRSGCEAAVRQSEKVGRFVTNTQLKGR</sequence>
<dbReference type="PANTHER" id="PTHR34599:SF1">
    <property type="entry name" value="PHOSPHATIDIC ACID PHOSPHATASE TYPE 2_HALOPEROXIDASE DOMAIN-CONTAINING PROTEIN"/>
    <property type="match status" value="1"/>
</dbReference>
<dbReference type="CDD" id="cd03398">
    <property type="entry name" value="PAP2_haloperoxidase"/>
    <property type="match status" value="1"/>
</dbReference>
<name>A0ABS0B6S7_9GAMM</name>
<evidence type="ECO:0000313" key="3">
    <source>
        <dbReference type="Proteomes" id="UP001429984"/>
    </source>
</evidence>
<keyword evidence="1" id="KW-0732">Signal</keyword>
<dbReference type="InterPro" id="IPR052559">
    <property type="entry name" value="V-haloperoxidase"/>
</dbReference>
<dbReference type="RefSeq" id="WP_194931205.1">
    <property type="nucleotide sequence ID" value="NZ_JADLZT010000006.1"/>
</dbReference>
<dbReference type="PANTHER" id="PTHR34599">
    <property type="entry name" value="PEROXIDASE-RELATED"/>
    <property type="match status" value="1"/>
</dbReference>
<dbReference type="Proteomes" id="UP001429984">
    <property type="component" value="Unassembled WGS sequence"/>
</dbReference>
<proteinExistence type="predicted"/>
<dbReference type="SUPFAM" id="SSF48317">
    <property type="entry name" value="Acid phosphatase/Vanadium-dependent haloperoxidase"/>
    <property type="match status" value="1"/>
</dbReference>
<dbReference type="EMBL" id="JADLZT010000006">
    <property type="protein sequence ID" value="MBF6024593.1"/>
    <property type="molecule type" value="Genomic_DNA"/>
</dbReference>
<evidence type="ECO:0000313" key="2">
    <source>
        <dbReference type="EMBL" id="MBF6024593.1"/>
    </source>
</evidence>
<evidence type="ECO:0000256" key="1">
    <source>
        <dbReference type="SAM" id="SignalP"/>
    </source>
</evidence>
<protein>
    <submittedName>
        <fullName evidence="2">Phosphatase PAP2 family protein</fullName>
    </submittedName>
</protein>
<keyword evidence="3" id="KW-1185">Reference proteome</keyword>